<dbReference type="Gene3D" id="1.20.1290.10">
    <property type="entry name" value="AhpD-like"/>
    <property type="match status" value="1"/>
</dbReference>
<dbReference type="Proteomes" id="UP000054241">
    <property type="component" value="Unassembled WGS sequence"/>
</dbReference>
<accession>A0A101NQN7</accession>
<dbReference type="GO" id="GO:0051920">
    <property type="term" value="F:peroxiredoxin activity"/>
    <property type="evidence" value="ECO:0007669"/>
    <property type="project" value="InterPro"/>
</dbReference>
<sequence length="187" mass="20504">MPLNSKQPRIEPLTPPYAEDADAALELLGHAPIQLFRVWARRPELARGIAGWGRYYFSRSSALTIRQRELVIDRTTALCGADYEWGVHVAGFAEKAELNPGQLTSLAFGRPDDDCWEAADRAVLEAVDELHATFDLSDETWATLTAAVGDDAALDLVMVCGWYHAISFAVRALRLPLEPGTVPITAA</sequence>
<dbReference type="PANTHER" id="PTHR34846:SF5">
    <property type="entry name" value="CARBOXYMUCONOLACTONE DECARBOXYLASE-LIKE DOMAIN-CONTAINING PROTEIN"/>
    <property type="match status" value="1"/>
</dbReference>
<dbReference type="RefSeq" id="WP_066993839.1">
    <property type="nucleotide sequence ID" value="NZ_BNDU01000004.1"/>
</dbReference>
<evidence type="ECO:0000313" key="2">
    <source>
        <dbReference type="EMBL" id="KUM97392.1"/>
    </source>
</evidence>
<dbReference type="OrthoDB" id="4704294at2"/>
<dbReference type="AlphaFoldDB" id="A0A101NQN7"/>
<dbReference type="PANTHER" id="PTHR34846">
    <property type="entry name" value="4-CARBOXYMUCONOLACTONE DECARBOXYLASE FAMILY PROTEIN (AFU_ORTHOLOGUE AFUA_6G11590)"/>
    <property type="match status" value="1"/>
</dbReference>
<evidence type="ECO:0000259" key="1">
    <source>
        <dbReference type="Pfam" id="PF02627"/>
    </source>
</evidence>
<dbReference type="InterPro" id="IPR003779">
    <property type="entry name" value="CMD-like"/>
</dbReference>
<keyword evidence="3" id="KW-1185">Reference proteome</keyword>
<dbReference type="InterPro" id="IPR029032">
    <property type="entry name" value="AhpD-like"/>
</dbReference>
<evidence type="ECO:0000313" key="3">
    <source>
        <dbReference type="Proteomes" id="UP000054241"/>
    </source>
</evidence>
<dbReference type="EMBL" id="LMWL01000010">
    <property type="protein sequence ID" value="KUM97392.1"/>
    <property type="molecule type" value="Genomic_DNA"/>
</dbReference>
<dbReference type="Pfam" id="PF02627">
    <property type="entry name" value="CMD"/>
    <property type="match status" value="1"/>
</dbReference>
<name>A0A101NQN7_9ACTN</name>
<gene>
    <name evidence="2" type="ORF">AQI88_07310</name>
</gene>
<comment type="caution">
    <text evidence="2">The sequence shown here is derived from an EMBL/GenBank/DDBJ whole genome shotgun (WGS) entry which is preliminary data.</text>
</comment>
<protein>
    <submittedName>
        <fullName evidence="2">Carboxymuconolactone decarboxylase</fullName>
    </submittedName>
</protein>
<organism evidence="2 3">
    <name type="scientific">Streptomyces cellostaticus</name>
    <dbReference type="NCBI Taxonomy" id="67285"/>
    <lineage>
        <taxon>Bacteria</taxon>
        <taxon>Bacillati</taxon>
        <taxon>Actinomycetota</taxon>
        <taxon>Actinomycetes</taxon>
        <taxon>Kitasatosporales</taxon>
        <taxon>Streptomycetaceae</taxon>
        <taxon>Streptomyces</taxon>
    </lineage>
</organism>
<reference evidence="2 3" key="1">
    <citation type="submission" date="2015-10" db="EMBL/GenBank/DDBJ databases">
        <title>Draft genome sequence of Streptomyces cellostaticus DSM 40189, type strain for the species Streptomyces cellostaticus.</title>
        <authorList>
            <person name="Ruckert C."/>
            <person name="Winkler A."/>
            <person name="Kalinowski J."/>
            <person name="Kampfer P."/>
            <person name="Glaeser S."/>
        </authorList>
    </citation>
    <scope>NUCLEOTIDE SEQUENCE [LARGE SCALE GENOMIC DNA]</scope>
    <source>
        <strain evidence="2 3">DSM 40189</strain>
    </source>
</reference>
<feature type="domain" description="Carboxymuconolactone decarboxylase-like" evidence="1">
    <location>
        <begin position="43"/>
        <end position="126"/>
    </location>
</feature>
<dbReference type="SUPFAM" id="SSF69118">
    <property type="entry name" value="AhpD-like"/>
    <property type="match status" value="1"/>
</dbReference>
<dbReference type="STRING" id="67285.AQI88_07310"/>
<proteinExistence type="predicted"/>